<evidence type="ECO:0000256" key="1">
    <source>
        <dbReference type="ARBA" id="ARBA00005560"/>
    </source>
</evidence>
<dbReference type="AlphaFoldDB" id="A0ABD6BXD4"/>
<dbReference type="Pfam" id="PF00352">
    <property type="entry name" value="TBP"/>
    <property type="match status" value="1"/>
</dbReference>
<accession>A0ABD6BXD4</accession>
<evidence type="ECO:0000256" key="2">
    <source>
        <dbReference type="ARBA" id="ARBA00022737"/>
    </source>
</evidence>
<dbReference type="InterPro" id="IPR012295">
    <property type="entry name" value="TBP_dom_sf"/>
</dbReference>
<sequence>MSDREVVGELLEALQTGYSSGDIGVLPEVLEGIDQEQTVCVARLGAELNLNAIAIGLGLENIRYEPEQFPGLVYISSDEDVAAVLLGTGVIIVPTNQAGDPTDFIRQVVEKLEAIGLYEGEPDAVSIETETVADVISRS</sequence>
<evidence type="ECO:0000313" key="5">
    <source>
        <dbReference type="EMBL" id="MFD1569378.1"/>
    </source>
</evidence>
<keyword evidence="6" id="KW-1185">Reference proteome</keyword>
<keyword evidence="4" id="KW-0804">Transcription</keyword>
<reference evidence="5 6" key="1">
    <citation type="journal article" date="2019" name="Int. J. Syst. Evol. Microbiol.">
        <title>The Global Catalogue of Microorganisms (GCM) 10K type strain sequencing project: providing services to taxonomists for standard genome sequencing and annotation.</title>
        <authorList>
            <consortium name="The Broad Institute Genomics Platform"/>
            <consortium name="The Broad Institute Genome Sequencing Center for Infectious Disease"/>
            <person name="Wu L."/>
            <person name="Ma J."/>
        </authorList>
    </citation>
    <scope>NUCLEOTIDE SEQUENCE [LARGE SCALE GENOMIC DNA]</scope>
    <source>
        <strain evidence="5 6">CGMCC 1.12689</strain>
    </source>
</reference>
<evidence type="ECO:0000256" key="4">
    <source>
        <dbReference type="ARBA" id="ARBA00023163"/>
    </source>
</evidence>
<dbReference type="InterPro" id="IPR000814">
    <property type="entry name" value="TBP"/>
</dbReference>
<evidence type="ECO:0000256" key="3">
    <source>
        <dbReference type="ARBA" id="ARBA00023125"/>
    </source>
</evidence>
<dbReference type="EMBL" id="JBHUDB010000001">
    <property type="protein sequence ID" value="MFD1569378.1"/>
    <property type="molecule type" value="Genomic_DNA"/>
</dbReference>
<protein>
    <submittedName>
        <fullName evidence="5">Uncharacterized protein</fullName>
    </submittedName>
</protein>
<evidence type="ECO:0000313" key="6">
    <source>
        <dbReference type="Proteomes" id="UP001597185"/>
    </source>
</evidence>
<organism evidence="5 6">
    <name type="scientific">Halorubrum laminariae</name>
    <dbReference type="NCBI Taxonomy" id="1433523"/>
    <lineage>
        <taxon>Archaea</taxon>
        <taxon>Methanobacteriati</taxon>
        <taxon>Methanobacteriota</taxon>
        <taxon>Stenosarchaea group</taxon>
        <taxon>Halobacteria</taxon>
        <taxon>Halobacteriales</taxon>
        <taxon>Haloferacaceae</taxon>
        <taxon>Halorubrum</taxon>
    </lineage>
</organism>
<dbReference type="RefSeq" id="WP_256417213.1">
    <property type="nucleotide sequence ID" value="NZ_JANHDL010000002.1"/>
</dbReference>
<dbReference type="Gene3D" id="3.30.310.10">
    <property type="entry name" value="TATA-Binding Protein"/>
    <property type="match status" value="1"/>
</dbReference>
<dbReference type="SUPFAM" id="SSF55945">
    <property type="entry name" value="TATA-box binding protein-like"/>
    <property type="match status" value="1"/>
</dbReference>
<comment type="similarity">
    <text evidence="1">Belongs to the TBP family.</text>
</comment>
<dbReference type="Proteomes" id="UP001597185">
    <property type="component" value="Unassembled WGS sequence"/>
</dbReference>
<gene>
    <name evidence="5" type="ORF">ACFR9T_02030</name>
</gene>
<comment type="caution">
    <text evidence="5">The sequence shown here is derived from an EMBL/GenBank/DDBJ whole genome shotgun (WGS) entry which is preliminary data.</text>
</comment>
<dbReference type="GO" id="GO:0003677">
    <property type="term" value="F:DNA binding"/>
    <property type="evidence" value="ECO:0007669"/>
    <property type="project" value="UniProtKB-KW"/>
</dbReference>
<keyword evidence="3" id="KW-0238">DNA-binding</keyword>
<keyword evidence="2" id="KW-0677">Repeat</keyword>
<name>A0ABD6BXD4_9EURY</name>
<proteinExistence type="inferred from homology"/>